<feature type="active site" description="Nucleophile" evidence="4">
    <location>
        <position position="70"/>
    </location>
</feature>
<dbReference type="AlphaFoldDB" id="A0A316DLP8"/>
<dbReference type="GO" id="GO:0019148">
    <property type="term" value="F:D-cysteine desulfhydrase activity"/>
    <property type="evidence" value="ECO:0007669"/>
    <property type="project" value="TreeGrafter"/>
</dbReference>
<dbReference type="PIRSF" id="PIRSF006278">
    <property type="entry name" value="ACCD_DCysDesulf"/>
    <property type="match status" value="1"/>
</dbReference>
<accession>A0A316DLP8</accession>
<evidence type="ECO:0000313" key="7">
    <source>
        <dbReference type="EMBL" id="PWK18825.1"/>
    </source>
</evidence>
<dbReference type="InterPro" id="IPR027278">
    <property type="entry name" value="ACCD_DCysDesulf"/>
</dbReference>
<comment type="caution">
    <text evidence="7">The sequence shown here is derived from an EMBL/GenBank/DDBJ whole genome shotgun (WGS) entry which is preliminary data.</text>
</comment>
<dbReference type="EMBL" id="QGGQ01000016">
    <property type="protein sequence ID" value="PWK18825.1"/>
    <property type="molecule type" value="Genomic_DNA"/>
</dbReference>
<gene>
    <name evidence="7" type="ORF">LX92_04290</name>
</gene>
<dbReference type="PANTHER" id="PTHR43780">
    <property type="entry name" value="1-AMINOCYCLOPROPANE-1-CARBOXYLATE DEAMINASE-RELATED"/>
    <property type="match status" value="1"/>
</dbReference>
<dbReference type="Proteomes" id="UP000245667">
    <property type="component" value="Unassembled WGS sequence"/>
</dbReference>
<organism evidence="7 8">
    <name type="scientific">Maribacter polysiphoniae</name>
    <dbReference type="NCBI Taxonomy" id="429344"/>
    <lineage>
        <taxon>Bacteria</taxon>
        <taxon>Pseudomonadati</taxon>
        <taxon>Bacteroidota</taxon>
        <taxon>Flavobacteriia</taxon>
        <taxon>Flavobacteriales</taxon>
        <taxon>Flavobacteriaceae</taxon>
        <taxon>Maribacter</taxon>
    </lineage>
</organism>
<evidence type="ECO:0000256" key="1">
    <source>
        <dbReference type="ARBA" id="ARBA00001933"/>
    </source>
</evidence>
<dbReference type="Gene3D" id="3.40.50.1100">
    <property type="match status" value="2"/>
</dbReference>
<sequence length="308" mass="34253">MALNFIHVRTENQKINLPILESKRISLFIKREDRIHPFISGNKYRKLKYNTQKAISEKVDTLLTFGGAYSNHIAATACAAQENGLQSVGIIRGEELAFKWRDNPTLATAAGMGMKLKFVPRSIYKNKHTAEFSAYLKSEYNNFYLLPEGGTNDLAVKGCEEILTGGDKDFDIICSSVGTGGTIAGIINATEPEQKVFGFPALKGGFLKEDIRKFVNKDNWELQTDYHFGGYAKVSVELIDFINDFKRSTQVPLDPVYTAKMLFGILDMVNKDSFEPGTKILAIHTGGLQGITGMNSKLKKKNLPLINL</sequence>
<evidence type="ECO:0000313" key="8">
    <source>
        <dbReference type="Proteomes" id="UP000245667"/>
    </source>
</evidence>
<name>A0A316DLP8_9FLAO</name>
<comment type="similarity">
    <text evidence="2">Belongs to the ACC deaminase/D-cysteine desulfhydrase family.</text>
</comment>
<dbReference type="PANTHER" id="PTHR43780:SF2">
    <property type="entry name" value="1-AMINOCYCLOPROPANE-1-CARBOXYLATE DEAMINASE-RELATED"/>
    <property type="match status" value="1"/>
</dbReference>
<dbReference type="SUPFAM" id="SSF53686">
    <property type="entry name" value="Tryptophan synthase beta subunit-like PLP-dependent enzymes"/>
    <property type="match status" value="1"/>
</dbReference>
<keyword evidence="3 5" id="KW-0663">Pyridoxal phosphate</keyword>
<dbReference type="InterPro" id="IPR036052">
    <property type="entry name" value="TrpB-like_PALP_sf"/>
</dbReference>
<proteinExistence type="inferred from homology"/>
<protein>
    <submittedName>
        <fullName evidence="7">1-aminocyclopropane-1-carboxylate deaminase</fullName>
    </submittedName>
</protein>
<dbReference type="InterPro" id="IPR001926">
    <property type="entry name" value="TrpB-like_PALP"/>
</dbReference>
<feature type="domain" description="Tryptophan synthase beta chain-like PALP" evidence="6">
    <location>
        <begin position="16"/>
        <end position="286"/>
    </location>
</feature>
<comment type="cofactor">
    <cofactor evidence="1">
        <name>pyridoxal 5'-phosphate</name>
        <dbReference type="ChEBI" id="CHEBI:597326"/>
    </cofactor>
</comment>
<evidence type="ECO:0000256" key="4">
    <source>
        <dbReference type="PIRSR" id="PIRSR006278-1"/>
    </source>
</evidence>
<dbReference type="Pfam" id="PF00291">
    <property type="entry name" value="PALP"/>
    <property type="match status" value="1"/>
</dbReference>
<evidence type="ECO:0000256" key="5">
    <source>
        <dbReference type="PIRSR" id="PIRSR006278-2"/>
    </source>
</evidence>
<evidence type="ECO:0000259" key="6">
    <source>
        <dbReference type="Pfam" id="PF00291"/>
    </source>
</evidence>
<reference evidence="7 8" key="1">
    <citation type="submission" date="2018-05" db="EMBL/GenBank/DDBJ databases">
        <title>Genomic Encyclopedia of Archaeal and Bacterial Type Strains, Phase II (KMG-II): from individual species to whole genera.</title>
        <authorList>
            <person name="Goeker M."/>
        </authorList>
    </citation>
    <scope>NUCLEOTIDE SEQUENCE [LARGE SCALE GENOMIC DNA]</scope>
    <source>
        <strain evidence="7 8">DSM 23514</strain>
    </source>
</reference>
<feature type="modified residue" description="N6-(pyridoxal phosphate)lysine" evidence="5">
    <location>
        <position position="43"/>
    </location>
</feature>
<evidence type="ECO:0000256" key="2">
    <source>
        <dbReference type="ARBA" id="ARBA00008639"/>
    </source>
</evidence>
<evidence type="ECO:0000256" key="3">
    <source>
        <dbReference type="ARBA" id="ARBA00022898"/>
    </source>
</evidence>